<gene>
    <name evidence="2" type="ORF">GTZ93_00845</name>
</gene>
<evidence type="ECO:0000313" key="2">
    <source>
        <dbReference type="EMBL" id="NBC38361.1"/>
    </source>
</evidence>
<name>A0A7X4Y4C7_9BACT</name>
<organism evidence="2 3">
    <name type="scientific">Corallococcus exiguus</name>
    <dbReference type="NCBI Taxonomy" id="83462"/>
    <lineage>
        <taxon>Bacteria</taxon>
        <taxon>Pseudomonadati</taxon>
        <taxon>Myxococcota</taxon>
        <taxon>Myxococcia</taxon>
        <taxon>Myxococcales</taxon>
        <taxon>Cystobacterineae</taxon>
        <taxon>Myxococcaceae</taxon>
        <taxon>Corallococcus</taxon>
    </lineage>
</organism>
<comment type="caution">
    <text evidence="2">The sequence shown here is derived from an EMBL/GenBank/DDBJ whole genome shotgun (WGS) entry which is preliminary data.</text>
</comment>
<dbReference type="AlphaFoldDB" id="A0A7X4Y4C7"/>
<evidence type="ECO:0000259" key="1">
    <source>
        <dbReference type="Pfam" id="PF15579"/>
    </source>
</evidence>
<proteinExistence type="predicted"/>
<dbReference type="EMBL" id="JAAAPK010000001">
    <property type="protein sequence ID" value="NBC38361.1"/>
    <property type="molecule type" value="Genomic_DNA"/>
</dbReference>
<sequence length="240" mass="26517">MYYAGAYWGPREESPEECARRTAEFLNLLSPYDPLLATWYKPTRSLKDVRKYPLMPPDLSTLTELFRRGVNRERGGPVFASLGFSFSFGNGGLETDGVHLRMTCGCYSEVNANVCVMSLPSKGPHTERLMSVPVLSGVLRSMALALDPDWAVAGSHEYRKQMNADSTAGAFVGWVTYQSRRRGTVPPLPAPVRIEPVEDKGALIILSPERISARNPEHIEQGHRIGALLAKAGLMRPVMP</sequence>
<feature type="domain" description="Immunity protein 52" evidence="1">
    <location>
        <begin position="2"/>
        <end position="237"/>
    </location>
</feature>
<accession>A0A7X4Y4C7</accession>
<dbReference type="Pfam" id="PF15579">
    <property type="entry name" value="Imm52"/>
    <property type="match status" value="1"/>
</dbReference>
<reference evidence="2 3" key="1">
    <citation type="submission" date="2020-01" db="EMBL/GenBank/DDBJ databases">
        <title>The draft genome sequence of Corallococcus exiguus DSM 14696.</title>
        <authorList>
            <person name="Zhang X."/>
            <person name="Zhu H."/>
        </authorList>
    </citation>
    <scope>NUCLEOTIDE SEQUENCE [LARGE SCALE GENOMIC DNA]</scope>
    <source>
        <strain evidence="2 3">DSM 14696</strain>
    </source>
</reference>
<dbReference type="InterPro" id="IPR028969">
    <property type="entry name" value="Imm52"/>
</dbReference>
<protein>
    <recommendedName>
        <fullName evidence="1">Immunity protein 52 domain-containing protein</fullName>
    </recommendedName>
</protein>
<evidence type="ECO:0000313" key="3">
    <source>
        <dbReference type="Proteomes" id="UP000537825"/>
    </source>
</evidence>
<keyword evidence="3" id="KW-1185">Reference proteome</keyword>
<dbReference type="Proteomes" id="UP000537825">
    <property type="component" value="Unassembled WGS sequence"/>
</dbReference>